<reference evidence="2 3" key="1">
    <citation type="submission" date="2024-09" db="EMBL/GenBank/DDBJ databases">
        <title>Rethinking Asexuality: The Enigmatic Case of Functional Sexual Genes in Lepraria (Stereocaulaceae).</title>
        <authorList>
            <person name="Doellman M."/>
            <person name="Sun Y."/>
            <person name="Barcenas-Pena A."/>
            <person name="Lumbsch H.T."/>
            <person name="Grewe F."/>
        </authorList>
    </citation>
    <scope>NUCLEOTIDE SEQUENCE [LARGE SCALE GENOMIC DNA]</scope>
    <source>
        <strain evidence="2 3">Grewe 0041</strain>
    </source>
</reference>
<dbReference type="Proteomes" id="UP001590951">
    <property type="component" value="Unassembled WGS sequence"/>
</dbReference>
<evidence type="ECO:0000259" key="1">
    <source>
        <dbReference type="Pfam" id="PF00856"/>
    </source>
</evidence>
<name>A0ABR4B9H5_9LECA</name>
<proteinExistence type="predicted"/>
<evidence type="ECO:0000313" key="2">
    <source>
        <dbReference type="EMBL" id="KAL2054062.1"/>
    </source>
</evidence>
<dbReference type="Gene3D" id="2.170.270.10">
    <property type="entry name" value="SET domain"/>
    <property type="match status" value="1"/>
</dbReference>
<dbReference type="EMBL" id="JBHFEH010000017">
    <property type="protein sequence ID" value="KAL2054062.1"/>
    <property type="molecule type" value="Genomic_DNA"/>
</dbReference>
<dbReference type="SUPFAM" id="SSF82199">
    <property type="entry name" value="SET domain"/>
    <property type="match status" value="1"/>
</dbReference>
<dbReference type="Pfam" id="PF00856">
    <property type="entry name" value="SET"/>
    <property type="match status" value="1"/>
</dbReference>
<protein>
    <recommendedName>
        <fullName evidence="1">SET domain-containing protein</fullName>
    </recommendedName>
</protein>
<sequence>MRTHSGISPLFTMFNHDCNPAAKWGCVGELRGPMAVVAKRNINEGEEISVACIDVNGRERERRDQLVGQIGRIYRYTMCVAERGEPATGGSADAHGFSNISQALEKVEKGLRLKETK</sequence>
<gene>
    <name evidence="2" type="ORF">ABVK25_005601</name>
</gene>
<feature type="domain" description="SET" evidence="1">
    <location>
        <begin position="12"/>
        <end position="50"/>
    </location>
</feature>
<keyword evidence="3" id="KW-1185">Reference proteome</keyword>
<organism evidence="2 3">
    <name type="scientific">Lepraria finkii</name>
    <dbReference type="NCBI Taxonomy" id="1340010"/>
    <lineage>
        <taxon>Eukaryota</taxon>
        <taxon>Fungi</taxon>
        <taxon>Dikarya</taxon>
        <taxon>Ascomycota</taxon>
        <taxon>Pezizomycotina</taxon>
        <taxon>Lecanoromycetes</taxon>
        <taxon>OSLEUM clade</taxon>
        <taxon>Lecanoromycetidae</taxon>
        <taxon>Lecanorales</taxon>
        <taxon>Lecanorineae</taxon>
        <taxon>Stereocaulaceae</taxon>
        <taxon>Lepraria</taxon>
    </lineage>
</organism>
<dbReference type="InterPro" id="IPR046341">
    <property type="entry name" value="SET_dom_sf"/>
</dbReference>
<evidence type="ECO:0000313" key="3">
    <source>
        <dbReference type="Proteomes" id="UP001590951"/>
    </source>
</evidence>
<comment type="caution">
    <text evidence="2">The sequence shown here is derived from an EMBL/GenBank/DDBJ whole genome shotgun (WGS) entry which is preliminary data.</text>
</comment>
<accession>A0ABR4B9H5</accession>
<dbReference type="InterPro" id="IPR001214">
    <property type="entry name" value="SET_dom"/>
</dbReference>